<dbReference type="AlphaFoldDB" id="A0A318SNP8"/>
<dbReference type="Proteomes" id="UP000248311">
    <property type="component" value="Unassembled WGS sequence"/>
</dbReference>
<keyword evidence="2" id="KW-1185">Reference proteome</keyword>
<organism evidence="1 2">
    <name type="scientific">Pseudoroseicyclus aestuarii</name>
    <dbReference type="NCBI Taxonomy" id="1795041"/>
    <lineage>
        <taxon>Bacteria</taxon>
        <taxon>Pseudomonadati</taxon>
        <taxon>Pseudomonadota</taxon>
        <taxon>Alphaproteobacteria</taxon>
        <taxon>Rhodobacterales</taxon>
        <taxon>Paracoccaceae</taxon>
        <taxon>Pseudoroseicyclus</taxon>
    </lineage>
</organism>
<comment type="caution">
    <text evidence="1">The sequence shown here is derived from an EMBL/GenBank/DDBJ whole genome shotgun (WGS) entry which is preliminary data.</text>
</comment>
<accession>A0A318SNP8</accession>
<evidence type="ECO:0000313" key="1">
    <source>
        <dbReference type="EMBL" id="PYE82316.1"/>
    </source>
</evidence>
<name>A0A318SNP8_9RHOB</name>
<dbReference type="OrthoDB" id="8479024at2"/>
<proteinExistence type="predicted"/>
<protein>
    <submittedName>
        <fullName evidence="1">Uncharacterized protein DUF1499</fullName>
    </submittedName>
</protein>
<sequence>MIKTLAVGALAGCLGTAAWIRLAPSDPAVWHEAAMPETAPRPPREGGWLVRPEGGNAAAPVYAGTPHDLLARFDRVVVEDPATQRLFGSVDENRVTYVSRSRLMGFPDYTTVQALPAPGGATLAIWARNRFGASDMGVNRGRVERWLAALGLGRGAAPVQP</sequence>
<dbReference type="EMBL" id="QJTE01000004">
    <property type="protein sequence ID" value="PYE82316.1"/>
    <property type="molecule type" value="Genomic_DNA"/>
</dbReference>
<reference evidence="1 2" key="1">
    <citation type="submission" date="2018-06" db="EMBL/GenBank/DDBJ databases">
        <title>Genomic Encyclopedia of Type Strains, Phase III (KMG-III): the genomes of soil and plant-associated and newly described type strains.</title>
        <authorList>
            <person name="Whitman W."/>
        </authorList>
    </citation>
    <scope>NUCLEOTIDE SEQUENCE [LARGE SCALE GENOMIC DNA]</scope>
    <source>
        <strain evidence="1 2">CECT 9025</strain>
    </source>
</reference>
<dbReference type="Pfam" id="PF07386">
    <property type="entry name" value="DUF1499"/>
    <property type="match status" value="1"/>
</dbReference>
<dbReference type="InterPro" id="IPR010865">
    <property type="entry name" value="DUF1499"/>
</dbReference>
<evidence type="ECO:0000313" key="2">
    <source>
        <dbReference type="Proteomes" id="UP000248311"/>
    </source>
</evidence>
<dbReference type="RefSeq" id="WP_110814970.1">
    <property type="nucleotide sequence ID" value="NZ_QJTE01000004.1"/>
</dbReference>
<gene>
    <name evidence="1" type="ORF">DFP88_10469</name>
</gene>